<proteinExistence type="predicted"/>
<evidence type="ECO:0000313" key="3">
    <source>
        <dbReference type="EMBL" id="QBR92216.1"/>
    </source>
</evidence>
<dbReference type="InterPro" id="IPR050490">
    <property type="entry name" value="Bact_solute-bd_prot1"/>
</dbReference>
<name>A0A4P7GJP2_9ACTN</name>
<dbReference type="KEGG" id="noy:EXE57_07885"/>
<dbReference type="Proteomes" id="UP000294894">
    <property type="component" value="Chromosome"/>
</dbReference>
<dbReference type="PANTHER" id="PTHR43649">
    <property type="entry name" value="ARABINOSE-BINDING PROTEIN-RELATED"/>
    <property type="match status" value="1"/>
</dbReference>
<organism evidence="3 4">
    <name type="scientific">Nocardioides euryhalodurans</name>
    <dbReference type="NCBI Taxonomy" id="2518370"/>
    <lineage>
        <taxon>Bacteria</taxon>
        <taxon>Bacillati</taxon>
        <taxon>Actinomycetota</taxon>
        <taxon>Actinomycetes</taxon>
        <taxon>Propionibacteriales</taxon>
        <taxon>Nocardioidaceae</taxon>
        <taxon>Nocardioides</taxon>
    </lineage>
</organism>
<reference evidence="3 4" key="1">
    <citation type="submission" date="2019-03" db="EMBL/GenBank/DDBJ databases">
        <title>Three New Species of Nocardioides, Nocardioides euryhalodurans sp. nov., Nocardioides seonyuensis sp. nov. and Nocardioides eburneoflavus sp. nov., Iolated from Soil.</title>
        <authorList>
            <person name="Roh S.G."/>
            <person name="Lee C."/>
            <person name="Kim M.-K."/>
            <person name="Kim S.B."/>
        </authorList>
    </citation>
    <scope>NUCLEOTIDE SEQUENCE [LARGE SCALE GENOMIC DNA]</scope>
    <source>
        <strain evidence="3 4">MMS17-SY117</strain>
    </source>
</reference>
<feature type="chain" id="PRO_5038634583" evidence="2">
    <location>
        <begin position="18"/>
        <end position="444"/>
    </location>
</feature>
<dbReference type="OrthoDB" id="3655235at2"/>
<dbReference type="AlphaFoldDB" id="A0A4P7GJP2"/>
<keyword evidence="4" id="KW-1185">Reference proteome</keyword>
<accession>A0A4P7GJP2</accession>
<feature type="region of interest" description="Disordered" evidence="1">
    <location>
        <begin position="17"/>
        <end position="37"/>
    </location>
</feature>
<evidence type="ECO:0000313" key="4">
    <source>
        <dbReference type="Proteomes" id="UP000294894"/>
    </source>
</evidence>
<gene>
    <name evidence="3" type="ORF">EXE57_07885</name>
</gene>
<dbReference type="RefSeq" id="WP_135076045.1">
    <property type="nucleotide sequence ID" value="NZ_CP038267.1"/>
</dbReference>
<protein>
    <submittedName>
        <fullName evidence="3">Extracellular solute-binding protein</fullName>
    </submittedName>
</protein>
<feature type="compositionally biased region" description="Acidic residues" evidence="1">
    <location>
        <begin position="433"/>
        <end position="444"/>
    </location>
</feature>
<feature type="signal peptide" evidence="2">
    <location>
        <begin position="1"/>
        <end position="17"/>
    </location>
</feature>
<dbReference type="InterPro" id="IPR006059">
    <property type="entry name" value="SBP"/>
</dbReference>
<dbReference type="Gene3D" id="3.40.190.10">
    <property type="entry name" value="Periplasmic binding protein-like II"/>
    <property type="match status" value="1"/>
</dbReference>
<dbReference type="EMBL" id="CP038267">
    <property type="protein sequence ID" value="QBR92216.1"/>
    <property type="molecule type" value="Genomic_DNA"/>
</dbReference>
<evidence type="ECO:0000256" key="2">
    <source>
        <dbReference type="SAM" id="SignalP"/>
    </source>
</evidence>
<dbReference type="SUPFAM" id="SSF53850">
    <property type="entry name" value="Periplasmic binding protein-like II"/>
    <property type="match status" value="1"/>
</dbReference>
<dbReference type="PANTHER" id="PTHR43649:SF12">
    <property type="entry name" value="DIACETYLCHITOBIOSE BINDING PROTEIN DASA"/>
    <property type="match status" value="1"/>
</dbReference>
<keyword evidence="2" id="KW-0732">Signal</keyword>
<dbReference type="Pfam" id="PF13416">
    <property type="entry name" value="SBP_bac_8"/>
    <property type="match status" value="1"/>
</dbReference>
<feature type="region of interest" description="Disordered" evidence="1">
    <location>
        <begin position="424"/>
        <end position="444"/>
    </location>
</feature>
<evidence type="ECO:0000256" key="1">
    <source>
        <dbReference type="SAM" id="MobiDB-lite"/>
    </source>
</evidence>
<sequence>MSLGLLLAALALSACEADPGPTPESDGETTTVPTGDRSLTFGVYGTDEELAAYESLVDVYNSLYEGAEMTMEGYGSREELMGEMRESGDVPDVFLTAHRDLAWLEEQQKLQPVDQLLIERGLDFGDLYSRDALLAFSAESRLQCMPVGVSPQVILYNTELLDFEAMEARGISAPVEGLGWNFEQFVAAAEFASRPRRHTRGIYVEPSLRGLAPWIYSAGGEVFDDAEEPTSLAFSDDGTQAALETVLEVLRDPRLTLSDRQLRKQSALEWFKQGKLAMLPGYREQVPQLRQVADLDFDVIPIPSIERSATVANLTGMCMSADVRNVPAAADFLVHMTSPVSVRRLVSTGHLVPANLEVALSDDFLQPGREPVHSQVFTNQVRTIVLPPLIDNWSSLEDAVSGSLETLLTAPLLADLEALTTQIDEESRTVLAPEEEPSEETESP</sequence>